<evidence type="ECO:0000256" key="1">
    <source>
        <dbReference type="SAM" id="MobiDB-lite"/>
    </source>
</evidence>
<dbReference type="Proteomes" id="UP001345013">
    <property type="component" value="Unassembled WGS sequence"/>
</dbReference>
<organism evidence="2 3">
    <name type="scientific">Lithohypha guttulata</name>
    <dbReference type="NCBI Taxonomy" id="1690604"/>
    <lineage>
        <taxon>Eukaryota</taxon>
        <taxon>Fungi</taxon>
        <taxon>Dikarya</taxon>
        <taxon>Ascomycota</taxon>
        <taxon>Pezizomycotina</taxon>
        <taxon>Eurotiomycetes</taxon>
        <taxon>Chaetothyriomycetidae</taxon>
        <taxon>Chaetothyriales</taxon>
        <taxon>Trichomeriaceae</taxon>
        <taxon>Lithohypha</taxon>
    </lineage>
</organism>
<proteinExistence type="predicted"/>
<dbReference type="EMBL" id="JAVRRG010000331">
    <property type="protein sequence ID" value="KAK5072296.1"/>
    <property type="molecule type" value="Genomic_DNA"/>
</dbReference>
<feature type="compositionally biased region" description="Acidic residues" evidence="1">
    <location>
        <begin position="64"/>
        <end position="76"/>
    </location>
</feature>
<feature type="compositionally biased region" description="Basic residues" evidence="1">
    <location>
        <begin position="12"/>
        <end position="23"/>
    </location>
</feature>
<keyword evidence="3" id="KW-1185">Reference proteome</keyword>
<evidence type="ECO:0000313" key="2">
    <source>
        <dbReference type="EMBL" id="KAK5072296.1"/>
    </source>
</evidence>
<evidence type="ECO:0000313" key="3">
    <source>
        <dbReference type="Proteomes" id="UP001345013"/>
    </source>
</evidence>
<reference evidence="2 3" key="1">
    <citation type="submission" date="2023-08" db="EMBL/GenBank/DDBJ databases">
        <title>Black Yeasts Isolated from many extreme environments.</title>
        <authorList>
            <person name="Coleine C."/>
            <person name="Stajich J.E."/>
            <person name="Selbmann L."/>
        </authorList>
    </citation>
    <scope>NUCLEOTIDE SEQUENCE [LARGE SCALE GENOMIC DNA]</scope>
    <source>
        <strain evidence="2 3">CCFEE 5885</strain>
    </source>
</reference>
<feature type="compositionally biased region" description="Polar residues" evidence="1">
    <location>
        <begin position="79"/>
        <end position="88"/>
    </location>
</feature>
<sequence length="277" mass="30898">MNDEYWAISTKSKMKKDKKKKKSASLSWPEEELENDLLVAESDAQVACTPVFEDIVPSVFESGPEPEPEFAPEPAEDVTPTTEPTSDTVDLPGVEAVDEDGPVNAVSTVSEHDHEDVRDHKTPTSPNTEQEIFLPCITCTRMILIIFKGDCPFSTLKLFHEPGVPMMAFTTCRKCVKDCRPLNKDAETFGKEAEIALSNLHMSPRIITNSYLYKIASTIAPASVNVLQDRCEVKYYPMHRVLDEMTEACMIMGVLTDESVELKKEELVMSFVPGAFL</sequence>
<feature type="region of interest" description="Disordered" evidence="1">
    <location>
        <begin position="58"/>
        <end position="102"/>
    </location>
</feature>
<feature type="region of interest" description="Disordered" evidence="1">
    <location>
        <begin position="1"/>
        <end position="32"/>
    </location>
</feature>
<protein>
    <submittedName>
        <fullName evidence="2">Uncharacterized protein</fullName>
    </submittedName>
</protein>
<name>A0ABR0JTY0_9EURO</name>
<accession>A0ABR0JTY0</accession>
<gene>
    <name evidence="2" type="ORF">LTR24_010462</name>
</gene>
<comment type="caution">
    <text evidence="2">The sequence shown here is derived from an EMBL/GenBank/DDBJ whole genome shotgun (WGS) entry which is preliminary data.</text>
</comment>